<reference evidence="2" key="2">
    <citation type="submission" date="2025-08" db="UniProtKB">
        <authorList>
            <consortium name="Ensembl"/>
        </authorList>
    </citation>
    <scope>IDENTIFICATION</scope>
</reference>
<dbReference type="AlphaFoldDB" id="A0A8B9TTW4"/>
<reference evidence="2" key="1">
    <citation type="submission" date="2019-08" db="EMBL/GenBank/DDBJ databases">
        <title>Three high-quality genomes provides insights into domestication of ducks.</title>
        <authorList>
            <person name="Hou Z.C."/>
            <person name="Zhu F."/>
            <person name="Yin Z.T."/>
            <person name="Zhang F."/>
        </authorList>
    </citation>
    <scope>NUCLEOTIDE SEQUENCE [LARGE SCALE GENOMIC DNA]</scope>
</reference>
<sequence>MQNLPLNKQKRSERLQRDAVCGEGELPWYLLPLPHVQATCFCRLLSLPFCPQPSRGWEAADLQLWKLPAPLPSSSTPCPIPTPRQDAPGIPCGGCPLLGGLRSARLPNAWFPPAKAFPKSQPQKGWSPSPSPAGSGLAHVPGHPLGPPSG</sequence>
<dbReference type="Proteomes" id="UP000694400">
    <property type="component" value="Chromosome 21"/>
</dbReference>
<name>A0A8B9TTW4_ANAPL</name>
<feature type="region of interest" description="Disordered" evidence="1">
    <location>
        <begin position="112"/>
        <end position="150"/>
    </location>
</feature>
<protein>
    <submittedName>
        <fullName evidence="2">Uncharacterized protein</fullName>
    </submittedName>
</protein>
<organism evidence="2 3">
    <name type="scientific">Anas platyrhynchos</name>
    <name type="common">Mallard</name>
    <name type="synonym">Anas boschas</name>
    <dbReference type="NCBI Taxonomy" id="8839"/>
    <lineage>
        <taxon>Eukaryota</taxon>
        <taxon>Metazoa</taxon>
        <taxon>Chordata</taxon>
        <taxon>Craniata</taxon>
        <taxon>Vertebrata</taxon>
        <taxon>Euteleostomi</taxon>
        <taxon>Archelosauria</taxon>
        <taxon>Archosauria</taxon>
        <taxon>Dinosauria</taxon>
        <taxon>Saurischia</taxon>
        <taxon>Theropoda</taxon>
        <taxon>Coelurosauria</taxon>
        <taxon>Aves</taxon>
        <taxon>Neognathae</taxon>
        <taxon>Galloanserae</taxon>
        <taxon>Anseriformes</taxon>
        <taxon>Anatidae</taxon>
        <taxon>Anatinae</taxon>
        <taxon>Anas</taxon>
    </lineage>
</organism>
<accession>A0A8B9TTW4</accession>
<reference evidence="2" key="3">
    <citation type="submission" date="2025-09" db="UniProtKB">
        <authorList>
            <consortium name="Ensembl"/>
        </authorList>
    </citation>
    <scope>IDENTIFICATION</scope>
</reference>
<dbReference type="Ensembl" id="ENSAPLT00020028782.1">
    <property type="protein sequence ID" value="ENSAPLP00020026728.1"/>
    <property type="gene ID" value="ENSAPLG00020018189.1"/>
</dbReference>
<evidence type="ECO:0000256" key="1">
    <source>
        <dbReference type="SAM" id="MobiDB-lite"/>
    </source>
</evidence>
<evidence type="ECO:0000313" key="3">
    <source>
        <dbReference type="Proteomes" id="UP000694400"/>
    </source>
</evidence>
<evidence type="ECO:0000313" key="2">
    <source>
        <dbReference type="Ensembl" id="ENSAPLP00020026728.1"/>
    </source>
</evidence>
<proteinExistence type="predicted"/>